<evidence type="ECO:0000256" key="8">
    <source>
        <dbReference type="RuleBase" id="RU000394"/>
    </source>
</evidence>
<dbReference type="EMBL" id="CP031035">
    <property type="protein sequence ID" value="QDZ19335.1"/>
    <property type="molecule type" value="Genomic_DNA"/>
</dbReference>
<evidence type="ECO:0000256" key="1">
    <source>
        <dbReference type="ARBA" id="ARBA00004496"/>
    </source>
</evidence>
<dbReference type="GO" id="GO:0005737">
    <property type="term" value="C:cytoplasm"/>
    <property type="evidence" value="ECO:0007669"/>
    <property type="project" value="UniProtKB-SubCell"/>
</dbReference>
<feature type="domain" description="Kinesin motor" evidence="10">
    <location>
        <begin position="11"/>
        <end position="371"/>
    </location>
</feature>
<evidence type="ECO:0000313" key="11">
    <source>
        <dbReference type="EMBL" id="QDZ19335.1"/>
    </source>
</evidence>
<evidence type="ECO:0000259" key="10">
    <source>
        <dbReference type="PROSITE" id="PS50067"/>
    </source>
</evidence>
<sequence length="638" mass="70874">MASSSTSDAKQIKVLVRCRPILEHERSHSTDSIYLEKESGLIRLNTRQGNTKEFTFDNVFDGASTQELVYEKGEFSRTVEAVVKGFNSTVFAYGQTGTGKTFTMEGKQDIQKRKEGAGEGPSKSSDVGVIPRIIHELFDRAKKKHGDEVKFSCSFVQIYMEQSYDLLQADMGRLRSARNNRPSSSRKPALSSRLKLRWCKEKEFYLENMSVFDCETPDDMLHRFARGVGNRKIASHRLNMQSSRSHSIFMVNVDMPSEAAPGDRIKSSLMLVDLAGSERVGHTGSNSKKELLRESVFINQSLFALRKVITNLASKRRHVHIPFRDSTLTSLLKNSLGGNAFTTMVACLTPSDTFYEENLCTLEYASRASSIVNQMTVREDPKTKLIRELKQRVKVLEAELVRYKSGLVPAAVTAGHSANALPQQPVVASTPAAASVPSSSATDYEEMAVETQNVNEALMVENADLREQLRFIQAIVTMEDGEGGAEASSSKKDLHTVETAILMELFELRRENEAMRETIQRLEFGSTSHKRHQGGTRRMKKQTSHGKVGRSSQKKGMLTVEQLRSMFSVGGSSNNVMDSLGTSMRVTTTGNILDAGSYEEEDDESARPANVEANGMDPVEQLSELLAERSALMEGNTR</sequence>
<dbReference type="InterPro" id="IPR027417">
    <property type="entry name" value="P-loop_NTPase"/>
</dbReference>
<evidence type="ECO:0000256" key="3">
    <source>
        <dbReference type="ARBA" id="ARBA00022741"/>
    </source>
</evidence>
<keyword evidence="2" id="KW-0963">Cytoplasm</keyword>
<feature type="compositionally biased region" description="Basic residues" evidence="9">
    <location>
        <begin position="528"/>
        <end position="548"/>
    </location>
</feature>
<dbReference type="AlphaFoldDB" id="A0A5B8MI51"/>
<dbReference type="InterPro" id="IPR036961">
    <property type="entry name" value="Kinesin_motor_dom_sf"/>
</dbReference>
<dbReference type="CDD" id="cd00106">
    <property type="entry name" value="KISc"/>
    <property type="match status" value="1"/>
</dbReference>
<dbReference type="GO" id="GO:0007018">
    <property type="term" value="P:microtubule-based movement"/>
    <property type="evidence" value="ECO:0007669"/>
    <property type="project" value="InterPro"/>
</dbReference>
<evidence type="ECO:0000256" key="7">
    <source>
        <dbReference type="PROSITE-ProRule" id="PRU00283"/>
    </source>
</evidence>
<dbReference type="PANTHER" id="PTHR47969">
    <property type="entry name" value="CHROMOSOME-ASSOCIATED KINESIN KIF4A-RELATED"/>
    <property type="match status" value="1"/>
</dbReference>
<keyword evidence="5" id="KW-0175">Coiled coil</keyword>
<dbReference type="GO" id="GO:0051231">
    <property type="term" value="P:spindle elongation"/>
    <property type="evidence" value="ECO:0007669"/>
    <property type="project" value="TreeGrafter"/>
</dbReference>
<keyword evidence="6 7" id="KW-0505">Motor protein</keyword>
<keyword evidence="8" id="KW-0493">Microtubule</keyword>
<name>A0A5B8MI51_9CHLO</name>
<feature type="region of interest" description="Disordered" evidence="9">
    <location>
        <begin position="106"/>
        <end position="125"/>
    </location>
</feature>
<evidence type="ECO:0000313" key="12">
    <source>
        <dbReference type="Proteomes" id="UP000316726"/>
    </source>
</evidence>
<comment type="subcellular location">
    <subcellularLocation>
        <location evidence="1">Cytoplasm</location>
    </subcellularLocation>
</comment>
<dbReference type="PROSITE" id="PS50067">
    <property type="entry name" value="KINESIN_MOTOR_2"/>
    <property type="match status" value="1"/>
</dbReference>
<protein>
    <recommendedName>
        <fullName evidence="8">Kinesin-like protein</fullName>
    </recommendedName>
</protein>
<keyword evidence="3 7" id="KW-0547">Nucleotide-binding</keyword>
<dbReference type="PRINTS" id="PR00380">
    <property type="entry name" value="KINESINHEAVY"/>
</dbReference>
<dbReference type="Proteomes" id="UP000316726">
    <property type="component" value="Chromosome 2"/>
</dbReference>
<dbReference type="GO" id="GO:0005874">
    <property type="term" value="C:microtubule"/>
    <property type="evidence" value="ECO:0007669"/>
    <property type="project" value="UniProtKB-KW"/>
</dbReference>
<dbReference type="InterPro" id="IPR001752">
    <property type="entry name" value="Kinesin_motor_dom"/>
</dbReference>
<feature type="compositionally biased region" description="Basic and acidic residues" evidence="9">
    <location>
        <begin position="106"/>
        <end position="117"/>
    </location>
</feature>
<dbReference type="Pfam" id="PF00225">
    <property type="entry name" value="Kinesin"/>
    <property type="match status" value="1"/>
</dbReference>
<reference evidence="11 12" key="1">
    <citation type="submission" date="2018-07" db="EMBL/GenBank/DDBJ databases">
        <title>The complete nuclear genome of the prasinophyte Chloropicon primus (CCMP1205).</title>
        <authorList>
            <person name="Pombert J.-F."/>
            <person name="Otis C."/>
            <person name="Turmel M."/>
            <person name="Lemieux C."/>
        </authorList>
    </citation>
    <scope>NUCLEOTIDE SEQUENCE [LARGE SCALE GENOMIC DNA]</scope>
    <source>
        <strain evidence="11 12">CCMP1205</strain>
    </source>
</reference>
<keyword evidence="4 7" id="KW-0067">ATP-binding</keyword>
<dbReference type="InterPro" id="IPR019821">
    <property type="entry name" value="Kinesin_motor_CS"/>
</dbReference>
<gene>
    <name evidence="11" type="ORF">A3770_02p18530</name>
</gene>
<organism evidence="11 12">
    <name type="scientific">Chloropicon primus</name>
    <dbReference type="NCBI Taxonomy" id="1764295"/>
    <lineage>
        <taxon>Eukaryota</taxon>
        <taxon>Viridiplantae</taxon>
        <taxon>Chlorophyta</taxon>
        <taxon>Chloropicophyceae</taxon>
        <taxon>Chloropicales</taxon>
        <taxon>Chloropicaceae</taxon>
        <taxon>Chloropicon</taxon>
    </lineage>
</organism>
<evidence type="ECO:0000256" key="9">
    <source>
        <dbReference type="SAM" id="MobiDB-lite"/>
    </source>
</evidence>
<dbReference type="GO" id="GO:0005875">
    <property type="term" value="C:microtubule associated complex"/>
    <property type="evidence" value="ECO:0007669"/>
    <property type="project" value="TreeGrafter"/>
</dbReference>
<keyword evidence="12" id="KW-1185">Reference proteome</keyword>
<dbReference type="SUPFAM" id="SSF52540">
    <property type="entry name" value="P-loop containing nucleoside triphosphate hydrolases"/>
    <property type="match status" value="1"/>
</dbReference>
<feature type="binding site" evidence="7">
    <location>
        <begin position="94"/>
        <end position="101"/>
    </location>
    <ligand>
        <name>ATP</name>
        <dbReference type="ChEBI" id="CHEBI:30616"/>
    </ligand>
</feature>
<feature type="region of interest" description="Disordered" evidence="9">
    <location>
        <begin position="597"/>
        <end position="619"/>
    </location>
</feature>
<evidence type="ECO:0000256" key="4">
    <source>
        <dbReference type="ARBA" id="ARBA00022840"/>
    </source>
</evidence>
<dbReference type="OrthoDB" id="3176171at2759"/>
<dbReference type="PANTHER" id="PTHR47969:SF15">
    <property type="entry name" value="CHROMOSOME-ASSOCIATED KINESIN KIF4A-RELATED"/>
    <property type="match status" value="1"/>
</dbReference>
<dbReference type="GO" id="GO:0007052">
    <property type="term" value="P:mitotic spindle organization"/>
    <property type="evidence" value="ECO:0007669"/>
    <property type="project" value="TreeGrafter"/>
</dbReference>
<dbReference type="GO" id="GO:0005524">
    <property type="term" value="F:ATP binding"/>
    <property type="evidence" value="ECO:0007669"/>
    <property type="project" value="UniProtKB-UniRule"/>
</dbReference>
<dbReference type="GO" id="GO:0008017">
    <property type="term" value="F:microtubule binding"/>
    <property type="evidence" value="ECO:0007669"/>
    <property type="project" value="InterPro"/>
</dbReference>
<dbReference type="PROSITE" id="PS00411">
    <property type="entry name" value="KINESIN_MOTOR_1"/>
    <property type="match status" value="1"/>
</dbReference>
<dbReference type="GO" id="GO:0003777">
    <property type="term" value="F:microtubule motor activity"/>
    <property type="evidence" value="ECO:0007669"/>
    <property type="project" value="InterPro"/>
</dbReference>
<comment type="similarity">
    <text evidence="7 8">Belongs to the TRAFAC class myosin-kinesin ATPase superfamily. Kinesin family.</text>
</comment>
<evidence type="ECO:0000256" key="6">
    <source>
        <dbReference type="ARBA" id="ARBA00023175"/>
    </source>
</evidence>
<feature type="region of interest" description="Disordered" evidence="9">
    <location>
        <begin position="527"/>
        <end position="556"/>
    </location>
</feature>
<dbReference type="InterPro" id="IPR027640">
    <property type="entry name" value="Kinesin-like_fam"/>
</dbReference>
<dbReference type="STRING" id="1764295.A0A5B8MI51"/>
<dbReference type="Gene3D" id="3.40.850.10">
    <property type="entry name" value="Kinesin motor domain"/>
    <property type="match status" value="1"/>
</dbReference>
<proteinExistence type="inferred from homology"/>
<accession>A0A5B8MI51</accession>
<evidence type="ECO:0000256" key="2">
    <source>
        <dbReference type="ARBA" id="ARBA00022490"/>
    </source>
</evidence>
<dbReference type="SMART" id="SM00129">
    <property type="entry name" value="KISc"/>
    <property type="match status" value="1"/>
</dbReference>
<evidence type="ECO:0000256" key="5">
    <source>
        <dbReference type="ARBA" id="ARBA00023054"/>
    </source>
</evidence>